<keyword evidence="2 3" id="KW-0040">ANK repeat</keyword>
<name>A0A4P6YH37_9FLAO</name>
<sequence length="202" mass="22129">MKNFIIYLGITLFAFSTISVASNTTVSGNQKKLNVFSETPSILAVAISKGEIETVKQIIESGTKVNKKINGLTPLMYAARYNKVEIIEYLLLKGADRDIKDGQGFTALKYAELSNAYDAIAVLKTAAVNQQLKITSIDDSGFLYPEPILVTKPSKTIEKIIAEEEQIIESAGFNEFLPLNFAEINKKSSVKNNSNALDVVTL</sequence>
<dbReference type="InterPro" id="IPR036770">
    <property type="entry name" value="Ankyrin_rpt-contain_sf"/>
</dbReference>
<dbReference type="AlphaFoldDB" id="A0A4P6YH37"/>
<dbReference type="GO" id="GO:0000976">
    <property type="term" value="F:transcription cis-regulatory region binding"/>
    <property type="evidence" value="ECO:0007669"/>
    <property type="project" value="TreeGrafter"/>
</dbReference>
<dbReference type="Gene3D" id="1.25.40.20">
    <property type="entry name" value="Ankyrin repeat-containing domain"/>
    <property type="match status" value="1"/>
</dbReference>
<evidence type="ECO:0000256" key="1">
    <source>
        <dbReference type="ARBA" id="ARBA00022737"/>
    </source>
</evidence>
<dbReference type="PROSITE" id="PS50088">
    <property type="entry name" value="ANK_REPEAT"/>
    <property type="match status" value="1"/>
</dbReference>
<dbReference type="PROSITE" id="PS50297">
    <property type="entry name" value="ANK_REP_REGION"/>
    <property type="match status" value="1"/>
</dbReference>
<dbReference type="EMBL" id="CP037933">
    <property type="protein sequence ID" value="QBN20244.1"/>
    <property type="molecule type" value="Genomic_DNA"/>
</dbReference>
<protein>
    <submittedName>
        <fullName evidence="5">Ankyrin repeat domain-containing protein</fullName>
    </submittedName>
</protein>
<feature type="chain" id="PRO_5020258359" evidence="4">
    <location>
        <begin position="22"/>
        <end position="202"/>
    </location>
</feature>
<keyword evidence="6" id="KW-1185">Reference proteome</keyword>
<organism evidence="5 6">
    <name type="scientific">Flavobacterium nackdongense</name>
    <dbReference type="NCBI Taxonomy" id="2547394"/>
    <lineage>
        <taxon>Bacteria</taxon>
        <taxon>Pseudomonadati</taxon>
        <taxon>Bacteroidota</taxon>
        <taxon>Flavobacteriia</taxon>
        <taxon>Flavobacteriales</taxon>
        <taxon>Flavobacteriaceae</taxon>
        <taxon>Flavobacterium</taxon>
    </lineage>
</organism>
<dbReference type="PANTHER" id="PTHR24193">
    <property type="entry name" value="ANKYRIN REPEAT PROTEIN"/>
    <property type="match status" value="1"/>
</dbReference>
<dbReference type="RefSeq" id="WP_133277745.1">
    <property type="nucleotide sequence ID" value="NZ_CP037933.1"/>
</dbReference>
<proteinExistence type="predicted"/>
<evidence type="ECO:0000256" key="4">
    <source>
        <dbReference type="SAM" id="SignalP"/>
    </source>
</evidence>
<evidence type="ECO:0000256" key="2">
    <source>
        <dbReference type="ARBA" id="ARBA00023043"/>
    </source>
</evidence>
<dbReference type="GO" id="GO:0045944">
    <property type="term" value="P:positive regulation of transcription by RNA polymerase II"/>
    <property type="evidence" value="ECO:0007669"/>
    <property type="project" value="TreeGrafter"/>
</dbReference>
<evidence type="ECO:0000313" key="6">
    <source>
        <dbReference type="Proteomes" id="UP000291124"/>
    </source>
</evidence>
<dbReference type="OrthoDB" id="1374157at2"/>
<reference evidence="6" key="1">
    <citation type="submission" date="2019-03" db="EMBL/GenBank/DDBJ databases">
        <title>Flavobacterium sp.</title>
        <authorList>
            <person name="Kim H."/>
        </authorList>
    </citation>
    <scope>NUCLEOTIDE SEQUENCE [LARGE SCALE GENOMIC DNA]</scope>
    <source>
        <strain evidence="6">GS13</strain>
    </source>
</reference>
<feature type="repeat" description="ANK" evidence="3">
    <location>
        <begin position="70"/>
        <end position="102"/>
    </location>
</feature>
<dbReference type="SUPFAM" id="SSF48403">
    <property type="entry name" value="Ankyrin repeat"/>
    <property type="match status" value="1"/>
</dbReference>
<dbReference type="InterPro" id="IPR002110">
    <property type="entry name" value="Ankyrin_rpt"/>
</dbReference>
<gene>
    <name evidence="5" type="ORF">E1750_16055</name>
</gene>
<dbReference type="KEGG" id="fnk:E1750_16055"/>
<keyword evidence="1" id="KW-0677">Repeat</keyword>
<dbReference type="Pfam" id="PF12796">
    <property type="entry name" value="Ank_2"/>
    <property type="match status" value="1"/>
</dbReference>
<dbReference type="InterPro" id="IPR050663">
    <property type="entry name" value="Ankyrin-SOCS_Box"/>
</dbReference>
<keyword evidence="4" id="KW-0732">Signal</keyword>
<evidence type="ECO:0000256" key="3">
    <source>
        <dbReference type="PROSITE-ProRule" id="PRU00023"/>
    </source>
</evidence>
<evidence type="ECO:0000313" key="5">
    <source>
        <dbReference type="EMBL" id="QBN20244.1"/>
    </source>
</evidence>
<dbReference type="Proteomes" id="UP000291124">
    <property type="component" value="Chromosome"/>
</dbReference>
<dbReference type="SMART" id="SM00248">
    <property type="entry name" value="ANK"/>
    <property type="match status" value="3"/>
</dbReference>
<feature type="signal peptide" evidence="4">
    <location>
        <begin position="1"/>
        <end position="21"/>
    </location>
</feature>
<dbReference type="PANTHER" id="PTHR24193:SF121">
    <property type="entry name" value="ADA2A-CONTAINING COMPLEX COMPONENT 3, ISOFORM D"/>
    <property type="match status" value="1"/>
</dbReference>
<accession>A0A4P6YH37</accession>